<dbReference type="SUPFAM" id="SSF52540">
    <property type="entry name" value="P-loop containing nucleoside triphosphate hydrolases"/>
    <property type="match status" value="1"/>
</dbReference>
<accession>A0A1M5Q8J4</accession>
<name>A0A1M5Q8J4_BUTFI</name>
<sequence length="369" mass="42669">MKRVVLYPYDVTDIHVLQHMDMTVYLNKEDLRLFCVAPRGWGYEGEDAGAKIGIATKICVESDYNRLIKNADILIITESFLPISETEIIHKIEDALLKGIEVIVLRKLSLSVQKLLLEKTHNNPNLKLYDGNKIRLNDDIDINDRTIEKVPAPIILVIGAGERCCKFDVQLELRRELHKRNYKITQIGSKNYSEFYGFHAFPDFMFSYGEDSESTKIIRFNKYILQLYKEENPDVIIIGVPGGAFPYDDFFHNEFGILNYYVSHAVMADYIIFNSLYVDNMQGYLNDVINQLYNKYDYEVDQVYVSNFALNYPVSKSDKELSYITCNTQFVIEKTDGTSTFTIFDNKTKEKSIKKLVSTLQEYANISVL</sequence>
<dbReference type="NCBIfam" id="TIGR04066">
    <property type="entry name" value="nat_prod_clost"/>
    <property type="match status" value="1"/>
</dbReference>
<gene>
    <name evidence="1" type="ORF">SAMN02745229_00216</name>
</gene>
<dbReference type="GeneID" id="89509039"/>
<proteinExistence type="predicted"/>
<evidence type="ECO:0000313" key="1">
    <source>
        <dbReference type="EMBL" id="SHH09793.1"/>
    </source>
</evidence>
<reference evidence="2" key="1">
    <citation type="submission" date="2016-11" db="EMBL/GenBank/DDBJ databases">
        <authorList>
            <person name="Varghese N."/>
            <person name="Submissions S."/>
        </authorList>
    </citation>
    <scope>NUCLEOTIDE SEQUENCE [LARGE SCALE GENOMIC DNA]</scope>
    <source>
        <strain evidence="2">DSM 3071</strain>
    </source>
</reference>
<dbReference type="Gene3D" id="3.40.50.300">
    <property type="entry name" value="P-loop containing nucleotide triphosphate hydrolases"/>
    <property type="match status" value="1"/>
</dbReference>
<dbReference type="OrthoDB" id="5464925at2"/>
<dbReference type="RefSeq" id="WP_073384789.1">
    <property type="nucleotide sequence ID" value="NZ_FQXK01000003.1"/>
</dbReference>
<dbReference type="Proteomes" id="UP000184278">
    <property type="component" value="Unassembled WGS sequence"/>
</dbReference>
<protein>
    <submittedName>
        <fullName evidence="1">Peptide maturation system protein, TIGR04066 family</fullName>
    </submittedName>
</protein>
<evidence type="ECO:0000313" key="2">
    <source>
        <dbReference type="Proteomes" id="UP000184278"/>
    </source>
</evidence>
<dbReference type="AlphaFoldDB" id="A0A1M5Q8J4"/>
<dbReference type="STRING" id="1121131.SAMN02745229_00216"/>
<dbReference type="InterPro" id="IPR027417">
    <property type="entry name" value="P-loop_NTPase"/>
</dbReference>
<organism evidence="1 2">
    <name type="scientific">Butyrivibrio fibrisolvens DSM 3071</name>
    <dbReference type="NCBI Taxonomy" id="1121131"/>
    <lineage>
        <taxon>Bacteria</taxon>
        <taxon>Bacillati</taxon>
        <taxon>Bacillota</taxon>
        <taxon>Clostridia</taxon>
        <taxon>Lachnospirales</taxon>
        <taxon>Lachnospiraceae</taxon>
        <taxon>Butyrivibrio</taxon>
    </lineage>
</organism>
<dbReference type="InterPro" id="IPR023823">
    <property type="entry name" value="CHP04066_peptide_maturation"/>
</dbReference>
<keyword evidence="2" id="KW-1185">Reference proteome</keyword>
<dbReference type="EMBL" id="FQXK01000003">
    <property type="protein sequence ID" value="SHH09793.1"/>
    <property type="molecule type" value="Genomic_DNA"/>
</dbReference>